<evidence type="ECO:0000256" key="9">
    <source>
        <dbReference type="HAMAP-Rule" id="MF_00275"/>
    </source>
</evidence>
<proteinExistence type="inferred from homology"/>
<sequence length="567" mass="59716">MTFQGWLLIAAFVGILLAFTKPVGLWLFALYEGRRTPLHAVLDPIERGFYRLSGIDPNEEQNWRRYAVHMLIFNAALLLLTYAVLRLQALLPLNPQGLPAVGEHLSFNTAVSFTTNTNWQSYSGESTLSTLSQMLGLAIHNFLSAATGIALAFAFFRGFARRNAGTIGNFWADITRVTLYLLLPACIVYALFLIASGVPQTLAGSVDLTTLEGAKQTLALGPVASQEAIKTLGTNGGGFFNANSAHPFENPTAITNLVQMLSIFAIGFGLTWTFGKAVGNPRQGWAILAAMTTIFLIGVGITYWQEAAGNPVLHQLGAMGGNMEGKEVRFGIAASALFSVVTTAASCGAVNAMHDSFTALGGLIPLFNIQLGEVVVGGVGAGIYGFLLFAILAVFVAGLMVGRTPEYVGKKIEAREVKLAVLAIAVLPLIILGFTAIASITDAGLAGPLNKGPHGFSEILYAFTSGVGNNGSAFAGLTANTPFYNGLLGVAMWIGRFFIIIPMLAIAGSLAAKKYTPETAGSFPTTGPLWTGLLIGIVAVVGGLTFLPSLALGPIADHLAMIHGQLF</sequence>
<dbReference type="eggNOG" id="COG2060">
    <property type="taxonomic scope" value="Bacteria"/>
</dbReference>
<dbReference type="NCBIfam" id="TIGR00680">
    <property type="entry name" value="kdpA"/>
    <property type="match status" value="1"/>
</dbReference>
<evidence type="ECO:0000256" key="8">
    <source>
        <dbReference type="ARBA" id="ARBA00023136"/>
    </source>
</evidence>
<keyword evidence="5 9" id="KW-0630">Potassium</keyword>
<evidence type="ECO:0000256" key="7">
    <source>
        <dbReference type="ARBA" id="ARBA00023065"/>
    </source>
</evidence>
<evidence type="ECO:0000256" key="6">
    <source>
        <dbReference type="ARBA" id="ARBA00022989"/>
    </source>
</evidence>
<evidence type="ECO:0000256" key="2">
    <source>
        <dbReference type="ARBA" id="ARBA00022475"/>
    </source>
</evidence>
<dbReference type="PIRSF" id="PIRSF001294">
    <property type="entry name" value="K_ATPaseA"/>
    <property type="match status" value="1"/>
</dbReference>
<keyword evidence="7 9" id="KW-0406">Ion transport</keyword>
<evidence type="ECO:0000313" key="11">
    <source>
        <dbReference type="Proteomes" id="UP000015523"/>
    </source>
</evidence>
<evidence type="ECO:0000313" key="10">
    <source>
        <dbReference type="EMBL" id="EQB33380.1"/>
    </source>
</evidence>
<feature type="transmembrane region" description="Helical" evidence="9">
    <location>
        <begin position="530"/>
        <end position="552"/>
    </location>
</feature>
<feature type="transmembrane region" description="Helical" evidence="9">
    <location>
        <begin position="486"/>
        <end position="510"/>
    </location>
</feature>
<dbReference type="GO" id="GO:0030955">
    <property type="term" value="F:potassium ion binding"/>
    <property type="evidence" value="ECO:0007669"/>
    <property type="project" value="UniProtKB-UniRule"/>
</dbReference>
<feature type="transmembrane region" description="Helical" evidence="9">
    <location>
        <begin position="66"/>
        <end position="85"/>
    </location>
</feature>
<feature type="transmembrane region" description="Helical" evidence="9">
    <location>
        <begin position="253"/>
        <end position="273"/>
    </location>
</feature>
<comment type="subunit">
    <text evidence="9">The system is composed of three essential subunits: KdpA, KdpB and KdpC.</text>
</comment>
<feature type="transmembrane region" description="Helical" evidence="9">
    <location>
        <begin position="285"/>
        <end position="304"/>
    </location>
</feature>
<dbReference type="RefSeq" id="WP_021316844.1">
    <property type="nucleotide sequence ID" value="NZ_AUWY01000041.1"/>
</dbReference>
<dbReference type="InterPro" id="IPR004623">
    <property type="entry name" value="KdpA"/>
</dbReference>
<comment type="function">
    <text evidence="9">Part of the high-affinity ATP-driven potassium transport (or Kdp) system, which catalyzes the hydrolysis of ATP coupled with the electrogenic transport of potassium into the cytoplasm. This subunit binds the extracellular potassium ions and delivers the ions to the membrane domain of KdpB through an intramembrane tunnel.</text>
</comment>
<feature type="transmembrane region" description="Helical" evidence="9">
    <location>
        <begin position="177"/>
        <end position="198"/>
    </location>
</feature>
<keyword evidence="4 9" id="KW-0812">Transmembrane</keyword>
<gene>
    <name evidence="9" type="primary">kdpA</name>
    <name evidence="10" type="ORF">M529_04485</name>
</gene>
<keyword evidence="11" id="KW-1185">Reference proteome</keyword>
<feature type="transmembrane region" description="Helical" evidence="9">
    <location>
        <begin position="357"/>
        <end position="376"/>
    </location>
</feature>
<accession>T0IX43</accession>
<keyword evidence="8 9" id="KW-0472">Membrane</keyword>
<reference evidence="10 11" key="1">
    <citation type="journal article" date="2013" name="Genome Announc.">
        <title>Draft Genome Sequence of Sphingobium ummariense Strain RL-3, a Hexachlorocyclohexane-Degrading Bacterium.</title>
        <authorList>
            <person name="Kohli P."/>
            <person name="Dua A."/>
            <person name="Sangwan N."/>
            <person name="Oldach P."/>
            <person name="Khurana J.P."/>
            <person name="Lal R."/>
        </authorList>
    </citation>
    <scope>NUCLEOTIDE SEQUENCE [LARGE SCALE GENOMIC DNA]</scope>
    <source>
        <strain evidence="10 11">RL-3</strain>
    </source>
</reference>
<evidence type="ECO:0000256" key="3">
    <source>
        <dbReference type="ARBA" id="ARBA00022538"/>
    </source>
</evidence>
<dbReference type="PATRIC" id="fig|1346791.3.peg.863"/>
<dbReference type="OrthoDB" id="9763796at2"/>
<dbReference type="Pfam" id="PF03814">
    <property type="entry name" value="KdpA"/>
    <property type="match status" value="1"/>
</dbReference>
<feature type="transmembrane region" description="Helical" evidence="9">
    <location>
        <begin position="382"/>
        <end position="401"/>
    </location>
</feature>
<comment type="caution">
    <text evidence="10">The sequence shown here is derived from an EMBL/GenBank/DDBJ whole genome shotgun (WGS) entry which is preliminary data.</text>
</comment>
<dbReference type="AlphaFoldDB" id="T0IX43"/>
<keyword evidence="2 9" id="KW-1003">Cell membrane</keyword>
<evidence type="ECO:0000256" key="4">
    <source>
        <dbReference type="ARBA" id="ARBA00022692"/>
    </source>
</evidence>
<evidence type="ECO:0000256" key="1">
    <source>
        <dbReference type="ARBA" id="ARBA00022448"/>
    </source>
</evidence>
<dbReference type="EMBL" id="AUWY01000041">
    <property type="protein sequence ID" value="EQB33380.1"/>
    <property type="molecule type" value="Genomic_DNA"/>
</dbReference>
<dbReference type="PANTHER" id="PTHR30607:SF2">
    <property type="entry name" value="POTASSIUM-TRANSPORTING ATPASE POTASSIUM-BINDING SUBUNIT"/>
    <property type="match status" value="1"/>
</dbReference>
<feature type="transmembrane region" description="Helical" evidence="9">
    <location>
        <begin position="421"/>
        <end position="440"/>
    </location>
</feature>
<feature type="transmembrane region" description="Helical" evidence="9">
    <location>
        <begin position="134"/>
        <end position="156"/>
    </location>
</feature>
<name>T0IX43_9SPHN</name>
<dbReference type="STRING" id="1346791.M529_04485"/>
<dbReference type="GO" id="GO:0008556">
    <property type="term" value="F:P-type potassium transmembrane transporter activity"/>
    <property type="evidence" value="ECO:0007669"/>
    <property type="project" value="InterPro"/>
</dbReference>
<dbReference type="GO" id="GO:0005886">
    <property type="term" value="C:plasma membrane"/>
    <property type="evidence" value="ECO:0007669"/>
    <property type="project" value="UniProtKB-SubCell"/>
</dbReference>
<keyword evidence="3 9" id="KW-0633">Potassium transport</keyword>
<protein>
    <recommendedName>
        <fullName evidence="9">Potassium-transporting ATPase potassium-binding subunit</fullName>
    </recommendedName>
    <alternativeName>
        <fullName evidence="9">ATP phosphohydrolase [potassium-transporting] A chain</fullName>
    </alternativeName>
    <alternativeName>
        <fullName evidence="9">Potassium-binding and translocating subunit A</fullName>
    </alternativeName>
    <alternativeName>
        <fullName evidence="9">Potassium-translocating ATPase A chain</fullName>
    </alternativeName>
</protein>
<dbReference type="Proteomes" id="UP000015523">
    <property type="component" value="Unassembled WGS sequence"/>
</dbReference>
<keyword evidence="6 9" id="KW-1133">Transmembrane helix</keyword>
<comment type="similarity">
    <text evidence="9">Belongs to the KdpA family.</text>
</comment>
<dbReference type="PANTHER" id="PTHR30607">
    <property type="entry name" value="POTASSIUM-TRANSPORTING ATPASE A CHAIN"/>
    <property type="match status" value="1"/>
</dbReference>
<dbReference type="HAMAP" id="MF_00275">
    <property type="entry name" value="KdpA"/>
    <property type="match status" value="1"/>
</dbReference>
<evidence type="ECO:0000256" key="5">
    <source>
        <dbReference type="ARBA" id="ARBA00022958"/>
    </source>
</evidence>
<keyword evidence="1 9" id="KW-0813">Transport</keyword>
<feature type="transmembrane region" description="Helical" evidence="9">
    <location>
        <begin position="6"/>
        <end position="29"/>
    </location>
</feature>
<organism evidence="10 11">
    <name type="scientific">Sphingobium ummariense RL-3</name>
    <dbReference type="NCBI Taxonomy" id="1346791"/>
    <lineage>
        <taxon>Bacteria</taxon>
        <taxon>Pseudomonadati</taxon>
        <taxon>Pseudomonadota</taxon>
        <taxon>Alphaproteobacteria</taxon>
        <taxon>Sphingomonadales</taxon>
        <taxon>Sphingomonadaceae</taxon>
        <taxon>Sphingobium</taxon>
    </lineage>
</organism>
<comment type="subcellular location">
    <subcellularLocation>
        <location evidence="9">Cell membrane</location>
        <topology evidence="9">Multi-pass membrane protein</topology>
    </subcellularLocation>
</comment>
<feature type="transmembrane region" description="Helical" evidence="9">
    <location>
        <begin position="330"/>
        <end position="350"/>
    </location>
</feature>